<feature type="compositionally biased region" description="Basic residues" evidence="1">
    <location>
        <begin position="28"/>
        <end position="47"/>
    </location>
</feature>
<keyword evidence="3" id="KW-1185">Reference proteome</keyword>
<dbReference type="InParanoid" id="A0A067QRJ0"/>
<feature type="compositionally biased region" description="Basic and acidic residues" evidence="1">
    <location>
        <begin position="60"/>
        <end position="71"/>
    </location>
</feature>
<protein>
    <submittedName>
        <fullName evidence="2">Uncharacterized protein</fullName>
    </submittedName>
</protein>
<feature type="region of interest" description="Disordered" evidence="1">
    <location>
        <begin position="95"/>
        <end position="137"/>
    </location>
</feature>
<sequence length="137" mass="16212">MLKEEGFTLENKRHDNLHSAKWNQQHRPSIHKRKGNCSKLPRSKVRTTQKTYSHTNKNRVQQERARNEEKTNTGPLKKNLKIPQIQEIRKDIEQSELDKTPNHYKNITRKESKNLEGKGDPKDPNMYRGVFTQCSKH</sequence>
<proteinExistence type="predicted"/>
<feature type="compositionally biased region" description="Basic and acidic residues" evidence="1">
    <location>
        <begin position="108"/>
        <end position="125"/>
    </location>
</feature>
<accession>A0A067QRJ0</accession>
<dbReference type="AlphaFoldDB" id="A0A067QRJ0"/>
<evidence type="ECO:0000313" key="2">
    <source>
        <dbReference type="EMBL" id="KDR11314.1"/>
    </source>
</evidence>
<organism evidence="2 3">
    <name type="scientific">Zootermopsis nevadensis</name>
    <name type="common">Dampwood termite</name>
    <dbReference type="NCBI Taxonomy" id="136037"/>
    <lineage>
        <taxon>Eukaryota</taxon>
        <taxon>Metazoa</taxon>
        <taxon>Ecdysozoa</taxon>
        <taxon>Arthropoda</taxon>
        <taxon>Hexapoda</taxon>
        <taxon>Insecta</taxon>
        <taxon>Pterygota</taxon>
        <taxon>Neoptera</taxon>
        <taxon>Polyneoptera</taxon>
        <taxon>Dictyoptera</taxon>
        <taxon>Blattodea</taxon>
        <taxon>Blattoidea</taxon>
        <taxon>Termitoidae</taxon>
        <taxon>Termopsidae</taxon>
        <taxon>Zootermopsis</taxon>
    </lineage>
</organism>
<name>A0A067QRJ0_ZOONE</name>
<dbReference type="Proteomes" id="UP000027135">
    <property type="component" value="Unassembled WGS sequence"/>
</dbReference>
<feature type="compositionally biased region" description="Basic and acidic residues" evidence="1">
    <location>
        <begin position="1"/>
        <end position="18"/>
    </location>
</feature>
<feature type="compositionally biased region" description="Polar residues" evidence="1">
    <location>
        <begin position="48"/>
        <end position="59"/>
    </location>
</feature>
<reference evidence="2 3" key="1">
    <citation type="journal article" date="2014" name="Nat. Commun.">
        <title>Molecular traces of alternative social organization in a termite genome.</title>
        <authorList>
            <person name="Terrapon N."/>
            <person name="Li C."/>
            <person name="Robertson H.M."/>
            <person name="Ji L."/>
            <person name="Meng X."/>
            <person name="Booth W."/>
            <person name="Chen Z."/>
            <person name="Childers C.P."/>
            <person name="Glastad K.M."/>
            <person name="Gokhale K."/>
            <person name="Gowin J."/>
            <person name="Gronenberg W."/>
            <person name="Hermansen R.A."/>
            <person name="Hu H."/>
            <person name="Hunt B.G."/>
            <person name="Huylmans A.K."/>
            <person name="Khalil S.M."/>
            <person name="Mitchell R.D."/>
            <person name="Munoz-Torres M.C."/>
            <person name="Mustard J.A."/>
            <person name="Pan H."/>
            <person name="Reese J.T."/>
            <person name="Scharf M.E."/>
            <person name="Sun F."/>
            <person name="Vogel H."/>
            <person name="Xiao J."/>
            <person name="Yang W."/>
            <person name="Yang Z."/>
            <person name="Yang Z."/>
            <person name="Zhou J."/>
            <person name="Zhu J."/>
            <person name="Brent C.S."/>
            <person name="Elsik C.G."/>
            <person name="Goodisman M.A."/>
            <person name="Liberles D.A."/>
            <person name="Roe R.M."/>
            <person name="Vargo E.L."/>
            <person name="Vilcinskas A."/>
            <person name="Wang J."/>
            <person name="Bornberg-Bauer E."/>
            <person name="Korb J."/>
            <person name="Zhang G."/>
            <person name="Liebig J."/>
        </authorList>
    </citation>
    <scope>NUCLEOTIDE SEQUENCE [LARGE SCALE GENOMIC DNA]</scope>
    <source>
        <tissue evidence="2">Whole organism</tissue>
    </source>
</reference>
<gene>
    <name evidence="2" type="ORF">L798_14958</name>
</gene>
<evidence type="ECO:0000256" key="1">
    <source>
        <dbReference type="SAM" id="MobiDB-lite"/>
    </source>
</evidence>
<feature type="region of interest" description="Disordered" evidence="1">
    <location>
        <begin position="1"/>
        <end position="80"/>
    </location>
</feature>
<dbReference type="EMBL" id="KK853104">
    <property type="protein sequence ID" value="KDR11314.1"/>
    <property type="molecule type" value="Genomic_DNA"/>
</dbReference>
<evidence type="ECO:0000313" key="3">
    <source>
        <dbReference type="Proteomes" id="UP000027135"/>
    </source>
</evidence>